<evidence type="ECO:0000256" key="11">
    <source>
        <dbReference type="ARBA" id="ARBA00029766"/>
    </source>
</evidence>
<evidence type="ECO:0000256" key="9">
    <source>
        <dbReference type="ARBA" id="ARBA00022909"/>
    </source>
</evidence>
<dbReference type="GO" id="GO:0046656">
    <property type="term" value="P:folic acid biosynthetic process"/>
    <property type="evidence" value="ECO:0007669"/>
    <property type="project" value="UniProtKB-KW"/>
</dbReference>
<dbReference type="EC" id="2.7.6.3" evidence="3"/>
<dbReference type="InterPro" id="IPR000550">
    <property type="entry name" value="Hppk"/>
</dbReference>
<dbReference type="AlphaFoldDB" id="A0A1X6YIQ6"/>
<evidence type="ECO:0000256" key="6">
    <source>
        <dbReference type="ARBA" id="ARBA00022741"/>
    </source>
</evidence>
<comment type="pathway">
    <text evidence="1">Cofactor biosynthesis; tetrahydrofolate biosynthesis; 2-amino-4-hydroxy-6-hydroxymethyl-7,8-dihydropteridine diphosphate from 7,8-dihydroneopterin triphosphate: step 4/4.</text>
</comment>
<organism evidence="14 15">
    <name type="scientific">Roseovarius albus</name>
    <dbReference type="NCBI Taxonomy" id="1247867"/>
    <lineage>
        <taxon>Bacteria</taxon>
        <taxon>Pseudomonadati</taxon>
        <taxon>Pseudomonadota</taxon>
        <taxon>Alphaproteobacteria</taxon>
        <taxon>Rhodobacterales</taxon>
        <taxon>Roseobacteraceae</taxon>
        <taxon>Roseovarius</taxon>
    </lineage>
</organism>
<dbReference type="GO" id="GO:0016301">
    <property type="term" value="F:kinase activity"/>
    <property type="evidence" value="ECO:0007669"/>
    <property type="project" value="UniProtKB-KW"/>
</dbReference>
<evidence type="ECO:0000256" key="5">
    <source>
        <dbReference type="ARBA" id="ARBA00022679"/>
    </source>
</evidence>
<dbReference type="InterPro" id="IPR035907">
    <property type="entry name" value="Hppk_sf"/>
</dbReference>
<evidence type="ECO:0000313" key="14">
    <source>
        <dbReference type="EMBL" id="SLN22836.1"/>
    </source>
</evidence>
<evidence type="ECO:0000256" key="7">
    <source>
        <dbReference type="ARBA" id="ARBA00022777"/>
    </source>
</evidence>
<dbReference type="GO" id="GO:0003848">
    <property type="term" value="F:2-amino-4-hydroxy-6-hydroxymethyldihydropteridine diphosphokinase activity"/>
    <property type="evidence" value="ECO:0007669"/>
    <property type="project" value="UniProtKB-EC"/>
</dbReference>
<evidence type="ECO:0000256" key="2">
    <source>
        <dbReference type="ARBA" id="ARBA00005810"/>
    </source>
</evidence>
<evidence type="ECO:0000256" key="10">
    <source>
        <dbReference type="ARBA" id="ARBA00029409"/>
    </source>
</evidence>
<dbReference type="UniPathway" id="UPA00077">
    <property type="reaction ID" value="UER00155"/>
</dbReference>
<comment type="function">
    <text evidence="10">Catalyzes the transfer of pyrophosphate from adenosine triphosphate (ATP) to 6-hydroxymethyl-7,8-dihydropterin, an enzymatic step in folate biosynthesis pathway.</text>
</comment>
<dbReference type="GO" id="GO:0005524">
    <property type="term" value="F:ATP binding"/>
    <property type="evidence" value="ECO:0007669"/>
    <property type="project" value="UniProtKB-KW"/>
</dbReference>
<dbReference type="Proteomes" id="UP000193061">
    <property type="component" value="Unassembled WGS sequence"/>
</dbReference>
<evidence type="ECO:0000256" key="3">
    <source>
        <dbReference type="ARBA" id="ARBA00013253"/>
    </source>
</evidence>
<dbReference type="GO" id="GO:0046654">
    <property type="term" value="P:tetrahydrofolate biosynthetic process"/>
    <property type="evidence" value="ECO:0007669"/>
    <property type="project" value="UniProtKB-UniPathway"/>
</dbReference>
<gene>
    <name evidence="14" type="primary">folK</name>
    <name evidence="14" type="ORF">ROA7450_00878</name>
</gene>
<name>A0A1X6YIQ6_9RHOB</name>
<dbReference type="Pfam" id="PF01288">
    <property type="entry name" value="HPPK"/>
    <property type="match status" value="1"/>
</dbReference>
<dbReference type="CDD" id="cd00483">
    <property type="entry name" value="HPPK"/>
    <property type="match status" value="1"/>
</dbReference>
<proteinExistence type="inferred from homology"/>
<dbReference type="EMBL" id="FWFX01000002">
    <property type="protein sequence ID" value="SLN22836.1"/>
    <property type="molecule type" value="Genomic_DNA"/>
</dbReference>
<accession>A0A1X6YIQ6</accession>
<keyword evidence="7 14" id="KW-0418">Kinase</keyword>
<dbReference type="Gene3D" id="3.30.70.560">
    <property type="entry name" value="7,8-Dihydro-6-hydroxymethylpterin-pyrophosphokinase HPPK"/>
    <property type="match status" value="1"/>
</dbReference>
<evidence type="ECO:0000259" key="13">
    <source>
        <dbReference type="Pfam" id="PF01288"/>
    </source>
</evidence>
<evidence type="ECO:0000313" key="15">
    <source>
        <dbReference type="Proteomes" id="UP000193061"/>
    </source>
</evidence>
<evidence type="ECO:0000256" key="12">
    <source>
        <dbReference type="ARBA" id="ARBA00033413"/>
    </source>
</evidence>
<keyword evidence="6" id="KW-0547">Nucleotide-binding</keyword>
<dbReference type="PANTHER" id="PTHR43071:SF1">
    <property type="entry name" value="2-AMINO-4-HYDROXY-6-HYDROXYMETHYLDIHYDROPTERIDINE PYROPHOSPHOKINASE"/>
    <property type="match status" value="1"/>
</dbReference>
<protein>
    <recommendedName>
        <fullName evidence="4">2-amino-4-hydroxy-6-hydroxymethyldihydropteridine pyrophosphokinase</fullName>
        <ecNumber evidence="3">2.7.6.3</ecNumber>
    </recommendedName>
    <alternativeName>
        <fullName evidence="11">6-hydroxymethyl-7,8-dihydropterin pyrophosphokinase</fullName>
    </alternativeName>
    <alternativeName>
        <fullName evidence="12">7,8-dihydro-6-hydroxymethylpterin-pyrophosphokinase</fullName>
    </alternativeName>
</protein>
<keyword evidence="9" id="KW-0289">Folate biosynthesis</keyword>
<evidence type="ECO:0000256" key="4">
    <source>
        <dbReference type="ARBA" id="ARBA00016218"/>
    </source>
</evidence>
<reference evidence="14 15" key="1">
    <citation type="submission" date="2017-03" db="EMBL/GenBank/DDBJ databases">
        <authorList>
            <person name="Afonso C.L."/>
            <person name="Miller P.J."/>
            <person name="Scott M.A."/>
            <person name="Spackman E."/>
            <person name="Goraichik I."/>
            <person name="Dimitrov K.M."/>
            <person name="Suarez D.L."/>
            <person name="Swayne D.E."/>
        </authorList>
    </citation>
    <scope>NUCLEOTIDE SEQUENCE [LARGE SCALE GENOMIC DNA]</scope>
    <source>
        <strain evidence="14 15">CECT 7450</strain>
    </source>
</reference>
<dbReference type="SUPFAM" id="SSF55083">
    <property type="entry name" value="6-hydroxymethyl-7,8-dihydropterin pyrophosphokinase, HPPK"/>
    <property type="match status" value="1"/>
</dbReference>
<dbReference type="RefSeq" id="WP_085804416.1">
    <property type="nucleotide sequence ID" value="NZ_FWFX01000002.1"/>
</dbReference>
<dbReference type="PANTHER" id="PTHR43071">
    <property type="entry name" value="2-AMINO-4-HYDROXY-6-HYDROXYMETHYLDIHYDROPTERIDINE PYROPHOSPHOKINASE"/>
    <property type="match status" value="1"/>
</dbReference>
<comment type="similarity">
    <text evidence="2">Belongs to the HPPK family.</text>
</comment>
<keyword evidence="15" id="KW-1185">Reference proteome</keyword>
<evidence type="ECO:0000256" key="1">
    <source>
        <dbReference type="ARBA" id="ARBA00005051"/>
    </source>
</evidence>
<keyword evidence="5 14" id="KW-0808">Transferase</keyword>
<dbReference type="OrthoDB" id="9808041at2"/>
<evidence type="ECO:0000256" key="8">
    <source>
        <dbReference type="ARBA" id="ARBA00022840"/>
    </source>
</evidence>
<dbReference type="NCBIfam" id="TIGR01498">
    <property type="entry name" value="folK"/>
    <property type="match status" value="1"/>
</dbReference>
<keyword evidence="8" id="KW-0067">ATP-binding</keyword>
<feature type="domain" description="7,8-dihydro-6-hydroxymethylpterin-pyrophosphokinase" evidence="13">
    <location>
        <begin position="9"/>
        <end position="159"/>
    </location>
</feature>
<sequence length="188" mass="20978">MGELQEFLIAFGGNQDEDPEKIINIINLSIFELESSGIVLDAISRFYRTPCFPKGAGNDYVNAAARFHSGEAAENVLENLHRVEARCGRERVQRWGTRSLDLDLIAAGNQVRPDAQIQKEWMDLPLEDQMKIAPEQLILPHPRIQDRAFVLVPLADVAPNWIHPLTGTSASEMLAALPEEQISEVVPL</sequence>